<evidence type="ECO:0000256" key="1">
    <source>
        <dbReference type="ARBA" id="ARBA00023125"/>
    </source>
</evidence>
<dbReference type="InterPro" id="IPR009057">
    <property type="entry name" value="Homeodomain-like_sf"/>
</dbReference>
<name>A0A511N4M3_DEIC1</name>
<dbReference type="GO" id="GO:0003677">
    <property type="term" value="F:DNA binding"/>
    <property type="evidence" value="ECO:0007669"/>
    <property type="project" value="UniProtKB-KW"/>
</dbReference>
<gene>
    <name evidence="3" type="ORF">DC3_34440</name>
</gene>
<protein>
    <submittedName>
        <fullName evidence="3">Transcriptional regulator</fullName>
    </submittedName>
</protein>
<comment type="caution">
    <text evidence="3">The sequence shown here is derived from an EMBL/GenBank/DDBJ whole genome shotgun (WGS) entry which is preliminary data.</text>
</comment>
<reference evidence="3 4" key="1">
    <citation type="submission" date="2019-07" db="EMBL/GenBank/DDBJ databases">
        <title>Whole genome shotgun sequence of Deinococcus cellulosilyticus NBRC 106333.</title>
        <authorList>
            <person name="Hosoyama A."/>
            <person name="Uohara A."/>
            <person name="Ohji S."/>
            <person name="Ichikawa N."/>
        </authorList>
    </citation>
    <scope>NUCLEOTIDE SEQUENCE [LARGE SCALE GENOMIC DNA]</scope>
    <source>
        <strain evidence="3 4">NBRC 106333</strain>
    </source>
</reference>
<feature type="domain" description="HTH tetR-type" evidence="2">
    <location>
        <begin position="2"/>
        <end position="36"/>
    </location>
</feature>
<evidence type="ECO:0000313" key="4">
    <source>
        <dbReference type="Proteomes" id="UP000321306"/>
    </source>
</evidence>
<sequence>MAGLHLLSKGGVQGLKIDTLCKHLQVTKGSFYHHFAHLNDYEQALLDFYEQVSTLDIIAHLQTIADPRARLRALVRQITTYEPAMEVSFRGWARVDDRARAVQERLDHTREQYVHDLILQIIPEQETATLLARGFYWLFVGSQQASFEHDRAEKARIHLLMLDRLGL</sequence>
<evidence type="ECO:0000313" key="3">
    <source>
        <dbReference type="EMBL" id="GEM47809.1"/>
    </source>
</evidence>
<dbReference type="Pfam" id="PF00440">
    <property type="entry name" value="TetR_N"/>
    <property type="match status" value="1"/>
</dbReference>
<keyword evidence="4" id="KW-1185">Reference proteome</keyword>
<dbReference type="Proteomes" id="UP000321306">
    <property type="component" value="Unassembled WGS sequence"/>
</dbReference>
<organism evidence="3 4">
    <name type="scientific">Deinococcus cellulosilyticus (strain DSM 18568 / NBRC 106333 / KACC 11606 / 5516J-15)</name>
    <dbReference type="NCBI Taxonomy" id="1223518"/>
    <lineage>
        <taxon>Bacteria</taxon>
        <taxon>Thermotogati</taxon>
        <taxon>Deinococcota</taxon>
        <taxon>Deinococci</taxon>
        <taxon>Deinococcales</taxon>
        <taxon>Deinococcaceae</taxon>
        <taxon>Deinococcus</taxon>
    </lineage>
</organism>
<dbReference type="SUPFAM" id="SSF46689">
    <property type="entry name" value="Homeodomain-like"/>
    <property type="match status" value="1"/>
</dbReference>
<dbReference type="Gene3D" id="1.10.357.10">
    <property type="entry name" value="Tetracycline Repressor, domain 2"/>
    <property type="match status" value="1"/>
</dbReference>
<dbReference type="AlphaFoldDB" id="A0A511N4M3"/>
<keyword evidence="1" id="KW-0238">DNA-binding</keyword>
<dbReference type="InterPro" id="IPR001647">
    <property type="entry name" value="HTH_TetR"/>
</dbReference>
<evidence type="ECO:0000259" key="2">
    <source>
        <dbReference type="Pfam" id="PF00440"/>
    </source>
</evidence>
<accession>A0A511N4M3</accession>
<proteinExistence type="predicted"/>
<dbReference type="EMBL" id="BJXB01000015">
    <property type="protein sequence ID" value="GEM47809.1"/>
    <property type="molecule type" value="Genomic_DNA"/>
</dbReference>